<dbReference type="InterPro" id="IPR000917">
    <property type="entry name" value="Sulfatase_N"/>
</dbReference>
<dbReference type="InterPro" id="IPR050738">
    <property type="entry name" value="Sulfatase"/>
</dbReference>
<proteinExistence type="inferred from homology"/>
<gene>
    <name evidence="6" type="ORF">I5E68_18695</name>
</gene>
<protein>
    <submittedName>
        <fullName evidence="6">Sulfatase-like hydrolase/transferase</fullName>
    </submittedName>
</protein>
<evidence type="ECO:0000256" key="1">
    <source>
        <dbReference type="ARBA" id="ARBA00008779"/>
    </source>
</evidence>
<reference evidence="6" key="1">
    <citation type="submission" date="2020-11" db="EMBL/GenBank/DDBJ databases">
        <title>Novosphingobium aureum sp. nov., a marine bacterium isolated from sediment of a salt flat.</title>
        <authorList>
            <person name="Yoo Y."/>
            <person name="Kim J.-J."/>
        </authorList>
    </citation>
    <scope>NUCLEOTIDE SEQUENCE</scope>
    <source>
        <strain evidence="6">YJ-S2-02</strain>
    </source>
</reference>
<dbReference type="CDD" id="cd16025">
    <property type="entry name" value="PAS_like"/>
    <property type="match status" value="1"/>
</dbReference>
<dbReference type="InterPro" id="IPR024607">
    <property type="entry name" value="Sulfatase_CS"/>
</dbReference>
<keyword evidence="2" id="KW-0479">Metal-binding</keyword>
<evidence type="ECO:0000259" key="5">
    <source>
        <dbReference type="Pfam" id="PF00884"/>
    </source>
</evidence>
<keyword evidence="4" id="KW-0106">Calcium</keyword>
<evidence type="ECO:0000313" key="7">
    <source>
        <dbReference type="Proteomes" id="UP000617634"/>
    </source>
</evidence>
<dbReference type="PANTHER" id="PTHR42693:SF43">
    <property type="entry name" value="BLL2667 PROTEIN"/>
    <property type="match status" value="1"/>
</dbReference>
<dbReference type="InterPro" id="IPR017850">
    <property type="entry name" value="Alkaline_phosphatase_core_sf"/>
</dbReference>
<dbReference type="EMBL" id="JADZGI010000006">
    <property type="protein sequence ID" value="MBH0114979.1"/>
    <property type="molecule type" value="Genomic_DNA"/>
</dbReference>
<keyword evidence="7" id="KW-1185">Reference proteome</keyword>
<dbReference type="GO" id="GO:0046872">
    <property type="term" value="F:metal ion binding"/>
    <property type="evidence" value="ECO:0007669"/>
    <property type="project" value="UniProtKB-KW"/>
</dbReference>
<dbReference type="Gene3D" id="3.40.720.10">
    <property type="entry name" value="Alkaline Phosphatase, subunit A"/>
    <property type="match status" value="1"/>
</dbReference>
<dbReference type="Gene3D" id="3.30.1120.10">
    <property type="match status" value="1"/>
</dbReference>
<feature type="domain" description="Sulfatase N-terminal" evidence="5">
    <location>
        <begin position="46"/>
        <end position="461"/>
    </location>
</feature>
<dbReference type="PROSITE" id="PS00523">
    <property type="entry name" value="SULFATASE_1"/>
    <property type="match status" value="1"/>
</dbReference>
<sequence length="785" mass="87265">MPRDDVPRSVLPIPDQPYLGVRPLYATDEAAKFPPIKPVRPPKGAPNVLVILIDDVGFGASSAFGGPCHTPNLERLAKNGLKYTRFHTTALCSPTRAALLTGRNHHTVGFAAISELATSAPGYTGLIPNTCAPLAKMLQYNGYSTAQFGKCHEVPAYETSGAGPFNHWPTGQGFEHFYGFVGGETHQYYPAIYEGTTPIEPESTPEEGYHFTADMTDKCINWIMQQKALLPDKPFFTYFAPGATHAPHHVPAEWADKYKGKFAKGWDKVREETYKRQLELGVIPKDAQLTPRHDEIPSWDKMPDDMKPVLERQMEVYAGFLEHTDHYVGELIDALERMEILDDTLIYYIVGDNGASAEGTLNGTLNELLIFNAITGVETAESLKENLDKFGGPDSFGHYSYGWAHAMCTPYQWTKQIASHWGGTRNGMVVHWPAGIKAKGEIRHQFHHVIDFAPTVLEVAGLPHPQFVEGVAQTPIHGTSMAYSFDDPDADERHKTQYFEIMCNRGIYHEGWVACAKHAVPWDPVSNPNLKDDDWELYDVSKDWSEAKNRAAEMPEKLKDLQDLFLLEADKYLVTPLDPRRTERFNAEIAGRPELITGNKQIFGPTMKRLSENSVLVIKNKSHSVTAQIAVGDRKPEGTIISQGGKFGGWALYAKEGKLKYCYNYMALADHYAESDIELPQGEYQVRMEFAYDGGGVGKGGTASLFIDGKKCGECRVDATASSTFSLDETLDVGIETGTAVAKDVDPAKSKFNATIKWVQLDVGEDDHNHLISEEERFHVAMARQ</sequence>
<dbReference type="SUPFAM" id="SSF53649">
    <property type="entry name" value="Alkaline phosphatase-like"/>
    <property type="match status" value="1"/>
</dbReference>
<dbReference type="PANTHER" id="PTHR42693">
    <property type="entry name" value="ARYLSULFATASE FAMILY MEMBER"/>
    <property type="match status" value="1"/>
</dbReference>
<dbReference type="Pfam" id="PF00884">
    <property type="entry name" value="Sulfatase"/>
    <property type="match status" value="1"/>
</dbReference>
<comment type="caution">
    <text evidence="6">The sequence shown here is derived from an EMBL/GenBank/DDBJ whole genome shotgun (WGS) entry which is preliminary data.</text>
</comment>
<comment type="similarity">
    <text evidence="1">Belongs to the sulfatase family.</text>
</comment>
<evidence type="ECO:0000256" key="2">
    <source>
        <dbReference type="ARBA" id="ARBA00022723"/>
    </source>
</evidence>
<keyword evidence="3 6" id="KW-0378">Hydrolase</keyword>
<organism evidence="6 7">
    <name type="scientific">Novosphingobium aureum</name>
    <dbReference type="NCBI Taxonomy" id="2792964"/>
    <lineage>
        <taxon>Bacteria</taxon>
        <taxon>Pseudomonadati</taxon>
        <taxon>Pseudomonadota</taxon>
        <taxon>Alphaproteobacteria</taxon>
        <taxon>Sphingomonadales</taxon>
        <taxon>Sphingomonadaceae</taxon>
        <taxon>Novosphingobium</taxon>
    </lineage>
</organism>
<evidence type="ECO:0000256" key="3">
    <source>
        <dbReference type="ARBA" id="ARBA00022801"/>
    </source>
</evidence>
<dbReference type="GO" id="GO:0016787">
    <property type="term" value="F:hydrolase activity"/>
    <property type="evidence" value="ECO:0007669"/>
    <property type="project" value="UniProtKB-KW"/>
</dbReference>
<dbReference type="AlphaFoldDB" id="A0A931HFR8"/>
<accession>A0A931HFR8</accession>
<evidence type="ECO:0000256" key="4">
    <source>
        <dbReference type="ARBA" id="ARBA00022837"/>
    </source>
</evidence>
<evidence type="ECO:0000313" key="6">
    <source>
        <dbReference type="EMBL" id="MBH0114979.1"/>
    </source>
</evidence>
<dbReference type="RefSeq" id="WP_197167045.1">
    <property type="nucleotide sequence ID" value="NZ_JADZGI010000006.1"/>
</dbReference>
<name>A0A931HFR8_9SPHN</name>
<dbReference type="Proteomes" id="UP000617634">
    <property type="component" value="Unassembled WGS sequence"/>
</dbReference>